<dbReference type="Pfam" id="PF02629">
    <property type="entry name" value="CoA_binding"/>
    <property type="match status" value="1"/>
</dbReference>
<feature type="non-terminal residue" evidence="2">
    <location>
        <position position="72"/>
    </location>
</feature>
<dbReference type="PANTHER" id="PTHR11117:SF2">
    <property type="entry name" value="SUCCINATE--COA LIGASE [ADP_GDP-FORMING] SUBUNIT ALPHA, MITOCHONDRIAL"/>
    <property type="match status" value="1"/>
</dbReference>
<dbReference type="InterPro" id="IPR003781">
    <property type="entry name" value="CoA-bd"/>
</dbReference>
<accession>X1EX90</accession>
<proteinExistence type="predicted"/>
<dbReference type="SUPFAM" id="SSF51735">
    <property type="entry name" value="NAD(P)-binding Rossmann-fold domains"/>
    <property type="match status" value="1"/>
</dbReference>
<dbReference type="GO" id="GO:0004775">
    <property type="term" value="F:succinate-CoA ligase (ADP-forming) activity"/>
    <property type="evidence" value="ECO:0007669"/>
    <property type="project" value="TreeGrafter"/>
</dbReference>
<dbReference type="EMBL" id="BARU01008131">
    <property type="protein sequence ID" value="GAH37192.1"/>
    <property type="molecule type" value="Genomic_DNA"/>
</dbReference>
<comment type="caution">
    <text evidence="2">The sequence shown here is derived from an EMBL/GenBank/DDBJ whole genome shotgun (WGS) entry which is preliminary data.</text>
</comment>
<dbReference type="PANTHER" id="PTHR11117">
    <property type="entry name" value="SUCCINYL-COA LIGASE SUBUNIT ALPHA"/>
    <property type="match status" value="1"/>
</dbReference>
<feature type="domain" description="CoA-binding" evidence="1">
    <location>
        <begin position="1"/>
        <end position="70"/>
    </location>
</feature>
<name>X1EX90_9ZZZZ</name>
<organism evidence="2">
    <name type="scientific">marine sediment metagenome</name>
    <dbReference type="NCBI Taxonomy" id="412755"/>
    <lineage>
        <taxon>unclassified sequences</taxon>
        <taxon>metagenomes</taxon>
        <taxon>ecological metagenomes</taxon>
    </lineage>
</organism>
<evidence type="ECO:0000313" key="2">
    <source>
        <dbReference type="EMBL" id="GAH37192.1"/>
    </source>
</evidence>
<gene>
    <name evidence="2" type="ORF">S03H2_15967</name>
</gene>
<sequence length="72" mass="7412">MKDYGTCVVAGVTPGKGGGEIHGVPVFDSVEEAWESAGQIDISVIFVPAFLVKNAALEAIDAGVKLLVLVPD</sequence>
<dbReference type="GO" id="GO:0006099">
    <property type="term" value="P:tricarboxylic acid cycle"/>
    <property type="evidence" value="ECO:0007669"/>
    <property type="project" value="TreeGrafter"/>
</dbReference>
<protein>
    <recommendedName>
        <fullName evidence="1">CoA-binding domain-containing protein</fullName>
    </recommendedName>
</protein>
<dbReference type="Gene3D" id="3.40.50.720">
    <property type="entry name" value="NAD(P)-binding Rossmann-like Domain"/>
    <property type="match status" value="1"/>
</dbReference>
<dbReference type="AlphaFoldDB" id="X1EX90"/>
<dbReference type="GO" id="GO:0004776">
    <property type="term" value="F:succinate-CoA ligase (GDP-forming) activity"/>
    <property type="evidence" value="ECO:0007669"/>
    <property type="project" value="TreeGrafter"/>
</dbReference>
<dbReference type="InterPro" id="IPR036291">
    <property type="entry name" value="NAD(P)-bd_dom_sf"/>
</dbReference>
<reference evidence="2" key="1">
    <citation type="journal article" date="2014" name="Front. Microbiol.">
        <title>High frequency of phylogenetically diverse reductive dehalogenase-homologous genes in deep subseafloor sedimentary metagenomes.</title>
        <authorList>
            <person name="Kawai M."/>
            <person name="Futagami T."/>
            <person name="Toyoda A."/>
            <person name="Takaki Y."/>
            <person name="Nishi S."/>
            <person name="Hori S."/>
            <person name="Arai W."/>
            <person name="Tsubouchi T."/>
            <person name="Morono Y."/>
            <person name="Uchiyama I."/>
            <person name="Ito T."/>
            <person name="Fujiyama A."/>
            <person name="Inagaki F."/>
            <person name="Takami H."/>
        </authorList>
    </citation>
    <scope>NUCLEOTIDE SEQUENCE</scope>
    <source>
        <strain evidence="2">Expedition CK06-06</strain>
    </source>
</reference>
<dbReference type="GO" id="GO:0009361">
    <property type="term" value="C:succinate-CoA ligase complex (ADP-forming)"/>
    <property type="evidence" value="ECO:0007669"/>
    <property type="project" value="TreeGrafter"/>
</dbReference>
<evidence type="ECO:0000259" key="1">
    <source>
        <dbReference type="Pfam" id="PF02629"/>
    </source>
</evidence>